<protein>
    <submittedName>
        <fullName evidence="2">Uncharacterized protein</fullName>
    </submittedName>
</protein>
<sequence length="186" mass="20489">MKWGNPTETGFLLLCALKGNAAKLTWGKPHQDTRLCYPKFIMGSDVSRSNTHVANASGVPIRVYYSVDRMRLEEVVQEVQVGGSVSSSGEASGSVSSGVKLVFKPDSRIRYLRIPVADFGKISGEGAIYVSVFVESCSCSDHCLKTISENFHIPSDRSFIVTENHNIRFQKYGASIWVDEQGIRHG</sequence>
<comment type="caution">
    <text evidence="2">The sequence shown here is derived from an EMBL/GenBank/DDBJ whole genome shotgun (WGS) entry which is preliminary data.</text>
</comment>
<feature type="signal peptide" evidence="1">
    <location>
        <begin position="1"/>
        <end position="27"/>
    </location>
</feature>
<proteinExistence type="predicted"/>
<dbReference type="EMBL" id="JAFDVH010000002">
    <property type="protein sequence ID" value="KAG7488332.1"/>
    <property type="molecule type" value="Genomic_DNA"/>
</dbReference>
<accession>A0A9D3TCB5</accession>
<dbReference type="AlphaFoldDB" id="A0A9D3TCB5"/>
<keyword evidence="1" id="KW-0732">Signal</keyword>
<keyword evidence="3" id="KW-1185">Reference proteome</keyword>
<name>A0A9D3TCB5_MEGAT</name>
<gene>
    <name evidence="2" type="ORF">MATL_G00032700</name>
</gene>
<dbReference type="Proteomes" id="UP001046870">
    <property type="component" value="Chromosome 2"/>
</dbReference>
<evidence type="ECO:0000256" key="1">
    <source>
        <dbReference type="SAM" id="SignalP"/>
    </source>
</evidence>
<reference evidence="2" key="1">
    <citation type="submission" date="2021-01" db="EMBL/GenBank/DDBJ databases">
        <authorList>
            <person name="Zahm M."/>
            <person name="Roques C."/>
            <person name="Cabau C."/>
            <person name="Klopp C."/>
            <person name="Donnadieu C."/>
            <person name="Jouanno E."/>
            <person name="Lampietro C."/>
            <person name="Louis A."/>
            <person name="Herpin A."/>
            <person name="Echchiki A."/>
            <person name="Berthelot C."/>
            <person name="Parey E."/>
            <person name="Roest-Crollius H."/>
            <person name="Braasch I."/>
            <person name="Postlethwait J."/>
            <person name="Bobe J."/>
            <person name="Montfort J."/>
            <person name="Bouchez O."/>
            <person name="Begum T."/>
            <person name="Mejri S."/>
            <person name="Adams A."/>
            <person name="Chen W.-J."/>
            <person name="Guiguen Y."/>
        </authorList>
    </citation>
    <scope>NUCLEOTIDE SEQUENCE</scope>
    <source>
        <strain evidence="2">YG-15Mar2019-1</strain>
        <tissue evidence="2">Brain</tissue>
    </source>
</reference>
<evidence type="ECO:0000313" key="3">
    <source>
        <dbReference type="Proteomes" id="UP001046870"/>
    </source>
</evidence>
<feature type="chain" id="PRO_5038484089" evidence="1">
    <location>
        <begin position="28"/>
        <end position="186"/>
    </location>
</feature>
<organism evidence="2 3">
    <name type="scientific">Megalops atlanticus</name>
    <name type="common">Tarpon</name>
    <name type="synonym">Clupea gigantea</name>
    <dbReference type="NCBI Taxonomy" id="7932"/>
    <lineage>
        <taxon>Eukaryota</taxon>
        <taxon>Metazoa</taxon>
        <taxon>Chordata</taxon>
        <taxon>Craniata</taxon>
        <taxon>Vertebrata</taxon>
        <taxon>Euteleostomi</taxon>
        <taxon>Actinopterygii</taxon>
        <taxon>Neopterygii</taxon>
        <taxon>Teleostei</taxon>
        <taxon>Elopiformes</taxon>
        <taxon>Megalopidae</taxon>
        <taxon>Megalops</taxon>
    </lineage>
</organism>
<evidence type="ECO:0000313" key="2">
    <source>
        <dbReference type="EMBL" id="KAG7488332.1"/>
    </source>
</evidence>
<dbReference type="OrthoDB" id="8879188at2759"/>